<dbReference type="EMBL" id="VIEB01001108">
    <property type="protein sequence ID" value="TQD75351.1"/>
    <property type="molecule type" value="Genomic_DNA"/>
</dbReference>
<dbReference type="Proteomes" id="UP000315295">
    <property type="component" value="Unassembled WGS sequence"/>
</dbReference>
<organism evidence="1 2">
    <name type="scientific">Malus baccata</name>
    <name type="common">Siberian crab apple</name>
    <name type="synonym">Pyrus baccata</name>
    <dbReference type="NCBI Taxonomy" id="106549"/>
    <lineage>
        <taxon>Eukaryota</taxon>
        <taxon>Viridiplantae</taxon>
        <taxon>Streptophyta</taxon>
        <taxon>Embryophyta</taxon>
        <taxon>Tracheophyta</taxon>
        <taxon>Spermatophyta</taxon>
        <taxon>Magnoliopsida</taxon>
        <taxon>eudicotyledons</taxon>
        <taxon>Gunneridae</taxon>
        <taxon>Pentapetalae</taxon>
        <taxon>rosids</taxon>
        <taxon>fabids</taxon>
        <taxon>Rosales</taxon>
        <taxon>Rosaceae</taxon>
        <taxon>Amygdaloideae</taxon>
        <taxon>Maleae</taxon>
        <taxon>Malus</taxon>
    </lineage>
</organism>
<proteinExistence type="predicted"/>
<dbReference type="AlphaFoldDB" id="A0A540KMA8"/>
<evidence type="ECO:0000313" key="1">
    <source>
        <dbReference type="EMBL" id="TQD75351.1"/>
    </source>
</evidence>
<keyword evidence="2" id="KW-1185">Reference proteome</keyword>
<protein>
    <submittedName>
        <fullName evidence="1">Uncharacterized protein</fullName>
    </submittedName>
</protein>
<comment type="caution">
    <text evidence="1">The sequence shown here is derived from an EMBL/GenBank/DDBJ whole genome shotgun (WGS) entry which is preliminary data.</text>
</comment>
<accession>A0A540KMA8</accession>
<evidence type="ECO:0000313" key="2">
    <source>
        <dbReference type="Proteomes" id="UP000315295"/>
    </source>
</evidence>
<gene>
    <name evidence="1" type="ORF">C1H46_039112</name>
</gene>
<name>A0A540KMA8_MALBA</name>
<reference evidence="1 2" key="1">
    <citation type="journal article" date="2019" name="G3 (Bethesda)">
        <title>Sequencing of a Wild Apple (Malus baccata) Genome Unravels the Differences Between Cultivated and Wild Apple Species Regarding Disease Resistance and Cold Tolerance.</title>
        <authorList>
            <person name="Chen X."/>
        </authorList>
    </citation>
    <scope>NUCLEOTIDE SEQUENCE [LARGE SCALE GENOMIC DNA]</scope>
    <source>
        <strain evidence="2">cv. Shandingzi</strain>
        <tissue evidence="1">Leaves</tissue>
    </source>
</reference>
<sequence>MGNYSEAHIRQCLTLLYLLSGAIPRSRSPATGKRPARNSWVVSYIWPKACSNSAYVPATSFPLLPSTGAASLVQCFSKTINQGLVEDFFQMNSFCP</sequence>